<dbReference type="Proteomes" id="UP001152130">
    <property type="component" value="Unassembled WGS sequence"/>
</dbReference>
<proteinExistence type="predicted"/>
<evidence type="ECO:0000259" key="2">
    <source>
        <dbReference type="Pfam" id="PF24883"/>
    </source>
</evidence>
<dbReference type="InterPro" id="IPR027417">
    <property type="entry name" value="P-loop_NTPase"/>
</dbReference>
<reference evidence="3" key="1">
    <citation type="submission" date="2022-10" db="EMBL/GenBank/DDBJ databases">
        <title>Fusarium specimens isolated from Avocado Roots.</title>
        <authorList>
            <person name="Stajich J."/>
            <person name="Roper C."/>
            <person name="Heimlech-Rivalta G."/>
        </authorList>
    </citation>
    <scope>NUCLEOTIDE SEQUENCE</scope>
    <source>
        <strain evidence="3">CF00143</strain>
    </source>
</reference>
<gene>
    <name evidence="3" type="ORF">NW766_005839</name>
</gene>
<dbReference type="PANTHER" id="PTHR10039">
    <property type="entry name" value="AMELOGENIN"/>
    <property type="match status" value="1"/>
</dbReference>
<sequence>MATGLEALGAASAVIQLVSFSTSVISKAIDVYQGRPLSDSSVEKYAEELQNAVAQVELCCQGANMQQSAHERKITEIAKKCQKSARELQGEVRSLSSTRQNGKAWNAFSSAIRARYHQNKLRDLEGTLRKQKEVLETHLLATQTQAVALTQKKEFQALSDHVQHLVRQIAAGNTSLESRVQAEHGETRALLVKEVKDTGGQVTSDIATASQRMRFLDSLKSDSMNQRYNDIKDPEEATYQRIFAAYDRACDDISEPDRDEIELLPNGRYLASIDKGLDQLASWLQNSDSLFWISGKPGSGKSTFMKTIVNSSSVKMLLEQWDPRAEIISHFFWKIGSKPQNSVKGLLCTLSYQILLRHKDLLISIPNFQDLVLSKSSYHDWSLGEANGLLLHLLSSNDKYFCIFIDGLDEVNEEEGSEAILSIVSKLAEQRHIKVCVSSRPEHQLELGLTALHTPNIKMEWFTAYDMQLYAKNELEPLRSSGLIQDTDCTRLVSMLVRKASGVFLWLCLATRSLKDGAKNGDSSSELYSRLKQLPGQLEDLYTDMWNRLNHNMSVYRDMAASIFLCVIEAPELPDIRYDGGALLLRSDLPTIVAIGYAVDRDFAREFAQSATDPVASDPLPLCKRMEETIKIRSAGLLEVGNQMLPSIKDTEGDWDPVGNPRRLHCIPRQKDCFINDCRRCMAGSVEQEPHTNRGRPDLIDENHQGNVALLIKLAS</sequence>
<keyword evidence="4" id="KW-1185">Reference proteome</keyword>
<dbReference type="PANTHER" id="PTHR10039:SF5">
    <property type="entry name" value="NACHT DOMAIN-CONTAINING PROTEIN"/>
    <property type="match status" value="1"/>
</dbReference>
<comment type="caution">
    <text evidence="3">The sequence shown here is derived from an EMBL/GenBank/DDBJ whole genome shotgun (WGS) entry which is preliminary data.</text>
</comment>
<dbReference type="Pfam" id="PF24883">
    <property type="entry name" value="NPHP3_N"/>
    <property type="match status" value="1"/>
</dbReference>
<dbReference type="Gene3D" id="3.40.50.300">
    <property type="entry name" value="P-loop containing nucleotide triphosphate hydrolases"/>
    <property type="match status" value="1"/>
</dbReference>
<evidence type="ECO:0000313" key="4">
    <source>
        <dbReference type="Proteomes" id="UP001152130"/>
    </source>
</evidence>
<dbReference type="EMBL" id="JAPDHF010000007">
    <property type="protein sequence ID" value="KAJ4015495.1"/>
    <property type="molecule type" value="Genomic_DNA"/>
</dbReference>
<evidence type="ECO:0000256" key="1">
    <source>
        <dbReference type="ARBA" id="ARBA00022737"/>
    </source>
</evidence>
<protein>
    <recommendedName>
        <fullName evidence="2">Nephrocystin 3-like N-terminal domain-containing protein</fullName>
    </recommendedName>
</protein>
<dbReference type="InterPro" id="IPR056884">
    <property type="entry name" value="NPHP3-like_N"/>
</dbReference>
<feature type="domain" description="Nephrocystin 3-like N-terminal" evidence="2">
    <location>
        <begin position="279"/>
        <end position="440"/>
    </location>
</feature>
<dbReference type="AlphaFoldDB" id="A0A9W8UBU8"/>
<dbReference type="SUPFAM" id="SSF52540">
    <property type="entry name" value="P-loop containing nucleoside triphosphate hydrolases"/>
    <property type="match status" value="1"/>
</dbReference>
<name>A0A9W8UBU8_9HYPO</name>
<keyword evidence="1" id="KW-0677">Repeat</keyword>
<evidence type="ECO:0000313" key="3">
    <source>
        <dbReference type="EMBL" id="KAJ4015495.1"/>
    </source>
</evidence>
<organism evidence="3 4">
    <name type="scientific">Fusarium irregulare</name>
    <dbReference type="NCBI Taxonomy" id="2494466"/>
    <lineage>
        <taxon>Eukaryota</taxon>
        <taxon>Fungi</taxon>
        <taxon>Dikarya</taxon>
        <taxon>Ascomycota</taxon>
        <taxon>Pezizomycotina</taxon>
        <taxon>Sordariomycetes</taxon>
        <taxon>Hypocreomycetidae</taxon>
        <taxon>Hypocreales</taxon>
        <taxon>Nectriaceae</taxon>
        <taxon>Fusarium</taxon>
        <taxon>Fusarium incarnatum-equiseti species complex</taxon>
    </lineage>
</organism>
<accession>A0A9W8UBU8</accession>